<evidence type="ECO:0000256" key="3">
    <source>
        <dbReference type="ARBA" id="ARBA00022645"/>
    </source>
</evidence>
<dbReference type="InterPro" id="IPR057246">
    <property type="entry name" value="CARBOXYPEPT_ZN_1"/>
</dbReference>
<evidence type="ECO:0000259" key="11">
    <source>
        <dbReference type="PROSITE" id="PS52035"/>
    </source>
</evidence>
<keyword evidence="9" id="KW-0482">Metalloprotease</keyword>
<evidence type="ECO:0000256" key="4">
    <source>
        <dbReference type="ARBA" id="ARBA00022670"/>
    </source>
</evidence>
<dbReference type="SMART" id="SM00631">
    <property type="entry name" value="Zn_pept"/>
    <property type="match status" value="1"/>
</dbReference>
<keyword evidence="8" id="KW-0862">Zinc</keyword>
<dbReference type="PANTHER" id="PTHR11705">
    <property type="entry name" value="PROTEASE FAMILY M14 CARBOXYPEPTIDASE A,B"/>
    <property type="match status" value="1"/>
</dbReference>
<keyword evidence="3" id="KW-0121">Carboxypeptidase</keyword>
<feature type="domain" description="Peptidase M14" evidence="11">
    <location>
        <begin position="166"/>
        <end position="459"/>
    </location>
</feature>
<dbReference type="FunFam" id="3.40.630.10:FF:000084">
    <property type="entry name" value="Carboxypeptidase B2"/>
    <property type="match status" value="1"/>
</dbReference>
<dbReference type="PANTHER" id="PTHR11705:SF153">
    <property type="entry name" value="ZINC CARBOXYPEPTIDASE A 1-LIKE PROTEIN"/>
    <property type="match status" value="1"/>
</dbReference>
<dbReference type="PRINTS" id="PR00765">
    <property type="entry name" value="CRBOXYPTASEA"/>
</dbReference>
<dbReference type="GO" id="GO:0006508">
    <property type="term" value="P:proteolysis"/>
    <property type="evidence" value="ECO:0007669"/>
    <property type="project" value="UniProtKB-KW"/>
</dbReference>
<keyword evidence="5" id="KW-0479">Metal-binding</keyword>
<comment type="similarity">
    <text evidence="2 10">Belongs to the peptidase M14 family.</text>
</comment>
<dbReference type="Gene3D" id="3.40.630.10">
    <property type="entry name" value="Zn peptidases"/>
    <property type="match status" value="1"/>
</dbReference>
<reference evidence="12 13" key="1">
    <citation type="submission" date="2023-11" db="EMBL/GenBank/DDBJ databases">
        <authorList>
            <person name="Hedman E."/>
            <person name="Englund M."/>
            <person name="Stromberg M."/>
            <person name="Nyberg Akerstrom W."/>
            <person name="Nylinder S."/>
            <person name="Jareborg N."/>
            <person name="Kallberg Y."/>
            <person name="Kronander E."/>
        </authorList>
    </citation>
    <scope>NUCLEOTIDE SEQUENCE [LARGE SCALE GENOMIC DNA]</scope>
</reference>
<feature type="active site" description="Proton donor/acceptor" evidence="10">
    <location>
        <position position="428"/>
    </location>
</feature>
<evidence type="ECO:0000256" key="1">
    <source>
        <dbReference type="ARBA" id="ARBA00001947"/>
    </source>
</evidence>
<dbReference type="Pfam" id="PF00246">
    <property type="entry name" value="Peptidase_M14"/>
    <property type="match status" value="1"/>
</dbReference>
<dbReference type="PROSITE" id="PS52035">
    <property type="entry name" value="PEPTIDASE_M14"/>
    <property type="match status" value="1"/>
</dbReference>
<keyword evidence="4" id="KW-0645">Protease</keyword>
<evidence type="ECO:0000256" key="2">
    <source>
        <dbReference type="ARBA" id="ARBA00005988"/>
    </source>
</evidence>
<proteinExistence type="inferred from homology"/>
<evidence type="ECO:0000256" key="8">
    <source>
        <dbReference type="ARBA" id="ARBA00022833"/>
    </source>
</evidence>
<keyword evidence="6" id="KW-0732">Signal</keyword>
<organism evidence="12 13">
    <name type="scientific">Parnassius mnemosyne</name>
    <name type="common">clouded apollo</name>
    <dbReference type="NCBI Taxonomy" id="213953"/>
    <lineage>
        <taxon>Eukaryota</taxon>
        <taxon>Metazoa</taxon>
        <taxon>Ecdysozoa</taxon>
        <taxon>Arthropoda</taxon>
        <taxon>Hexapoda</taxon>
        <taxon>Insecta</taxon>
        <taxon>Pterygota</taxon>
        <taxon>Neoptera</taxon>
        <taxon>Endopterygota</taxon>
        <taxon>Lepidoptera</taxon>
        <taxon>Glossata</taxon>
        <taxon>Ditrysia</taxon>
        <taxon>Papilionoidea</taxon>
        <taxon>Papilionidae</taxon>
        <taxon>Parnassiinae</taxon>
        <taxon>Parnassini</taxon>
        <taxon>Parnassius</taxon>
        <taxon>Driopa</taxon>
    </lineage>
</organism>
<protein>
    <recommendedName>
        <fullName evidence="11">Peptidase M14 domain-containing protein</fullName>
    </recommendedName>
</protein>
<gene>
    <name evidence="12" type="ORF">PARMNEM_LOCUS3236</name>
</gene>
<comment type="caution">
    <text evidence="12">The sequence shown here is derived from an EMBL/GenBank/DDBJ whole genome shotgun (WGS) entry which is preliminary data.</text>
</comment>
<comment type="cofactor">
    <cofactor evidence="1">
        <name>Zn(2+)</name>
        <dbReference type="ChEBI" id="CHEBI:29105"/>
    </cofactor>
</comment>
<dbReference type="PROSITE" id="PS00132">
    <property type="entry name" value="CARBOXYPEPT_ZN_1"/>
    <property type="match status" value="1"/>
</dbReference>
<name>A0AAV1KEV6_9NEOP</name>
<dbReference type="GO" id="GO:0008270">
    <property type="term" value="F:zinc ion binding"/>
    <property type="evidence" value="ECO:0007669"/>
    <property type="project" value="InterPro"/>
</dbReference>
<evidence type="ECO:0000256" key="6">
    <source>
        <dbReference type="ARBA" id="ARBA00022729"/>
    </source>
</evidence>
<dbReference type="InterPro" id="IPR000834">
    <property type="entry name" value="Peptidase_M14"/>
</dbReference>
<evidence type="ECO:0000256" key="10">
    <source>
        <dbReference type="PROSITE-ProRule" id="PRU01379"/>
    </source>
</evidence>
<dbReference type="SUPFAM" id="SSF53187">
    <property type="entry name" value="Zn-dependent exopeptidases"/>
    <property type="match status" value="1"/>
</dbReference>
<dbReference type="GO" id="GO:0005615">
    <property type="term" value="C:extracellular space"/>
    <property type="evidence" value="ECO:0007669"/>
    <property type="project" value="TreeGrafter"/>
</dbReference>
<dbReference type="GO" id="GO:0004181">
    <property type="term" value="F:metallocarboxypeptidase activity"/>
    <property type="evidence" value="ECO:0007669"/>
    <property type="project" value="InterPro"/>
</dbReference>
<sequence length="465" mass="53909">MDTWTKVKTKKLRNIGAQLQKCMRNPCACKLKCFETVQHEDRLNLFEYFWATGCHETQWHFNLNITEIKEPKVIKVQRQRERNRTLVYYLPMKNNVGHVTKLKDSLVYSDTRDGAEIVVAPDSEILFYEIIATENLNATVLHNDISDIIYMEKSRRQRNREFSWTAYYDIDDINGFLRNMSETYSKWSEVIVGGQSYQGRSILGLRINTPGRKDSPKPVVFIESGIHAREWIAPATTTYFINELLTSSDPNITALRDQFDWRIFPSVNPDGYHYSFTVDRFWRKTVSGFGSRCFGTDPNRNWKYNWGQYSSSNNPCDNKYAGSQPFSEIETRTLSSYIKNISNLLAYISFHSSAAMLLVPYSDSTEHINNYDDLIQVGKTSLDYGYETNKEERYRGPGTAAEILYKASGGSMDWVRYTLATPLVYTYELRGNSFHWPPSRIYEQGDEVTQMILGLATEAHKLGYY</sequence>
<keyword evidence="7" id="KW-0378">Hydrolase</keyword>
<evidence type="ECO:0000313" key="13">
    <source>
        <dbReference type="Proteomes" id="UP001314205"/>
    </source>
</evidence>
<evidence type="ECO:0000313" key="12">
    <source>
        <dbReference type="EMBL" id="CAK1581591.1"/>
    </source>
</evidence>
<accession>A0AAV1KEV6</accession>
<dbReference type="EMBL" id="CAVLGL010000035">
    <property type="protein sequence ID" value="CAK1581591.1"/>
    <property type="molecule type" value="Genomic_DNA"/>
</dbReference>
<evidence type="ECO:0000256" key="7">
    <source>
        <dbReference type="ARBA" id="ARBA00022801"/>
    </source>
</evidence>
<dbReference type="Proteomes" id="UP001314205">
    <property type="component" value="Unassembled WGS sequence"/>
</dbReference>
<keyword evidence="13" id="KW-1185">Reference proteome</keyword>
<evidence type="ECO:0000256" key="5">
    <source>
        <dbReference type="ARBA" id="ARBA00022723"/>
    </source>
</evidence>
<dbReference type="AlphaFoldDB" id="A0AAV1KEV6"/>
<evidence type="ECO:0000256" key="9">
    <source>
        <dbReference type="ARBA" id="ARBA00023049"/>
    </source>
</evidence>